<sequence>MIDICVWIGGGSDCIRAYLCPPLPLPIKCSVDTIGICRQILRSPETNFLEIKQRNLRKMTL</sequence>
<proteinExistence type="predicted"/>
<name>A0A2P2IT90_RHIMU</name>
<accession>A0A2P2IT90</accession>
<organism evidence="1">
    <name type="scientific">Rhizophora mucronata</name>
    <name type="common">Asiatic mangrove</name>
    <dbReference type="NCBI Taxonomy" id="61149"/>
    <lineage>
        <taxon>Eukaryota</taxon>
        <taxon>Viridiplantae</taxon>
        <taxon>Streptophyta</taxon>
        <taxon>Embryophyta</taxon>
        <taxon>Tracheophyta</taxon>
        <taxon>Spermatophyta</taxon>
        <taxon>Magnoliopsida</taxon>
        <taxon>eudicotyledons</taxon>
        <taxon>Gunneridae</taxon>
        <taxon>Pentapetalae</taxon>
        <taxon>rosids</taxon>
        <taxon>fabids</taxon>
        <taxon>Malpighiales</taxon>
        <taxon>Rhizophoraceae</taxon>
        <taxon>Rhizophora</taxon>
    </lineage>
</organism>
<reference evidence="1" key="1">
    <citation type="submission" date="2018-02" db="EMBL/GenBank/DDBJ databases">
        <title>Rhizophora mucronata_Transcriptome.</title>
        <authorList>
            <person name="Meera S.P."/>
            <person name="Sreeshan A."/>
            <person name="Augustine A."/>
        </authorList>
    </citation>
    <scope>NUCLEOTIDE SEQUENCE</scope>
    <source>
        <tissue evidence="1">Leaf</tissue>
    </source>
</reference>
<protein>
    <submittedName>
        <fullName evidence="1">Uncharacterized protein MANES_15G009600</fullName>
    </submittedName>
</protein>
<dbReference type="AlphaFoldDB" id="A0A2P2IT90"/>
<dbReference type="EMBL" id="GGEC01003958">
    <property type="protein sequence ID" value="MBW84441.1"/>
    <property type="molecule type" value="Transcribed_RNA"/>
</dbReference>
<evidence type="ECO:0000313" key="1">
    <source>
        <dbReference type="EMBL" id="MBW84441.1"/>
    </source>
</evidence>